<dbReference type="EC" id="2.3.1.-" evidence="6"/>
<feature type="compositionally biased region" description="Basic and acidic residues" evidence="7">
    <location>
        <begin position="181"/>
        <end position="199"/>
    </location>
</feature>
<dbReference type="InterPro" id="IPR003016">
    <property type="entry name" value="2-oxoA_DH_lipoyl-BS"/>
</dbReference>
<evidence type="ECO:0000256" key="1">
    <source>
        <dbReference type="ARBA" id="ARBA00001938"/>
    </source>
</evidence>
<dbReference type="PANTHER" id="PTHR43178:SF5">
    <property type="entry name" value="LIPOAMIDE ACYLTRANSFERASE COMPONENT OF BRANCHED-CHAIN ALPHA-KETO ACID DEHYDROGENASE COMPLEX, MITOCHONDRIAL"/>
    <property type="match status" value="1"/>
</dbReference>
<accession>A0A3N4YR93</accession>
<dbReference type="Gene3D" id="2.40.50.100">
    <property type="match status" value="1"/>
</dbReference>
<evidence type="ECO:0000256" key="3">
    <source>
        <dbReference type="ARBA" id="ARBA00022679"/>
    </source>
</evidence>
<dbReference type="GO" id="GO:0005737">
    <property type="term" value="C:cytoplasm"/>
    <property type="evidence" value="ECO:0007669"/>
    <property type="project" value="TreeGrafter"/>
</dbReference>
<dbReference type="InterPro" id="IPR000089">
    <property type="entry name" value="Biotin_lipoyl"/>
</dbReference>
<dbReference type="PROSITE" id="PS50968">
    <property type="entry name" value="BIOTINYL_LIPOYL"/>
    <property type="match status" value="1"/>
</dbReference>
<dbReference type="Gene3D" id="3.30.559.10">
    <property type="entry name" value="Chloramphenicol acetyltransferase-like domain"/>
    <property type="match status" value="1"/>
</dbReference>
<dbReference type="Pfam" id="PF00198">
    <property type="entry name" value="2-oxoacid_dh"/>
    <property type="match status" value="1"/>
</dbReference>
<dbReference type="InterPro" id="IPR011053">
    <property type="entry name" value="Single_hybrid_motif"/>
</dbReference>
<evidence type="ECO:0000313" key="10">
    <source>
        <dbReference type="Proteomes" id="UP000280501"/>
    </source>
</evidence>
<dbReference type="EMBL" id="RKQZ01000001">
    <property type="protein sequence ID" value="RPF22637.1"/>
    <property type="molecule type" value="Genomic_DNA"/>
</dbReference>
<dbReference type="PANTHER" id="PTHR43178">
    <property type="entry name" value="DIHYDROLIPOAMIDE ACETYLTRANSFERASE COMPONENT OF PYRUVATE DEHYDROGENASE COMPLEX"/>
    <property type="match status" value="1"/>
</dbReference>
<evidence type="ECO:0000256" key="4">
    <source>
        <dbReference type="ARBA" id="ARBA00022823"/>
    </source>
</evidence>
<dbReference type="GO" id="GO:0031405">
    <property type="term" value="F:lipoic acid binding"/>
    <property type="evidence" value="ECO:0007669"/>
    <property type="project" value="TreeGrafter"/>
</dbReference>
<comment type="caution">
    <text evidence="9">The sequence shown here is derived from an EMBL/GenBank/DDBJ whole genome shotgun (WGS) entry which is preliminary data.</text>
</comment>
<keyword evidence="4 6" id="KW-0450">Lipoyl</keyword>
<dbReference type="OrthoDB" id="9805770at2"/>
<sequence>MTRTFTLPDLGEGLTEAEIVTWLVAEGDVVVVDQAVAEVETAKSVVEVPTPYAGVVRRLCAGEGETLEVGLPLLEVGEPVAAAPAVSDGDGAGEPVPATAGSEPAPATSRSEPRRDTTAEEGPDDEDPPSAPRDENHRDENHGDESYREEERAGSGNVLVGYGTRGGVPEETGPRRRRRPRDPERLAHPLRAPEPRTGGEVRVPLTGFQKAAATAMSRSRREIPEATIWVDVDFTALTELRAERPDGPGLLAYLARFVTAALAEHPVLNARVDGERDEIVQLDRVNLGLAVQGSRGLVAPAVLGAERMTTARLDAAIRDLVARTREGTATNEELTAGTFTLNNYGGLGVDGSAPIINHPQVAMLGVGRIIDRPWVVDGLVEPRRIAQVSFVFDHRVCDGVVAASFLRAVTSAVESPISVIERL</sequence>
<dbReference type="Proteomes" id="UP000280501">
    <property type="component" value="Unassembled WGS sequence"/>
</dbReference>
<evidence type="ECO:0000259" key="8">
    <source>
        <dbReference type="PROSITE" id="PS50968"/>
    </source>
</evidence>
<dbReference type="Pfam" id="PF00364">
    <property type="entry name" value="Biotin_lipoyl"/>
    <property type="match status" value="1"/>
</dbReference>
<keyword evidence="9" id="KW-0670">Pyruvate</keyword>
<proteinExistence type="inferred from homology"/>
<dbReference type="InterPro" id="IPR050743">
    <property type="entry name" value="2-oxoacid_DH_E2_comp"/>
</dbReference>
<dbReference type="CDD" id="cd06849">
    <property type="entry name" value="lipoyl_domain"/>
    <property type="match status" value="1"/>
</dbReference>
<dbReference type="GO" id="GO:0016407">
    <property type="term" value="F:acetyltransferase activity"/>
    <property type="evidence" value="ECO:0007669"/>
    <property type="project" value="TreeGrafter"/>
</dbReference>
<dbReference type="InterPro" id="IPR001078">
    <property type="entry name" value="2-oxoacid_DH_actylTfrase"/>
</dbReference>
<comment type="cofactor">
    <cofactor evidence="1 6">
        <name>(R)-lipoate</name>
        <dbReference type="ChEBI" id="CHEBI:83088"/>
    </cofactor>
</comment>
<dbReference type="RefSeq" id="WP_123815519.1">
    <property type="nucleotide sequence ID" value="NZ_RKQZ01000001.1"/>
</dbReference>
<keyword evidence="10" id="KW-1185">Reference proteome</keyword>
<evidence type="ECO:0000256" key="6">
    <source>
        <dbReference type="RuleBase" id="RU003423"/>
    </source>
</evidence>
<keyword evidence="3 6" id="KW-0808">Transferase</keyword>
<feature type="compositionally biased region" description="Basic and acidic residues" evidence="7">
    <location>
        <begin position="132"/>
        <end position="153"/>
    </location>
</feature>
<dbReference type="SUPFAM" id="SSF52777">
    <property type="entry name" value="CoA-dependent acyltransferases"/>
    <property type="match status" value="1"/>
</dbReference>
<organism evidence="9 10">
    <name type="scientific">Myceligenerans xiligouense</name>
    <dbReference type="NCBI Taxonomy" id="253184"/>
    <lineage>
        <taxon>Bacteria</taxon>
        <taxon>Bacillati</taxon>
        <taxon>Actinomycetota</taxon>
        <taxon>Actinomycetes</taxon>
        <taxon>Micrococcales</taxon>
        <taxon>Promicromonosporaceae</taxon>
        <taxon>Myceligenerans</taxon>
    </lineage>
</organism>
<gene>
    <name evidence="9" type="ORF">EDD34_3305</name>
</gene>
<evidence type="ECO:0000256" key="7">
    <source>
        <dbReference type="SAM" id="MobiDB-lite"/>
    </source>
</evidence>
<feature type="region of interest" description="Disordered" evidence="7">
    <location>
        <begin position="84"/>
        <end position="201"/>
    </location>
</feature>
<evidence type="ECO:0000313" key="9">
    <source>
        <dbReference type="EMBL" id="RPF22637.1"/>
    </source>
</evidence>
<evidence type="ECO:0000256" key="2">
    <source>
        <dbReference type="ARBA" id="ARBA00007317"/>
    </source>
</evidence>
<dbReference type="AlphaFoldDB" id="A0A3N4YR93"/>
<name>A0A3N4YR93_9MICO</name>
<protein>
    <recommendedName>
        <fullName evidence="6">Dihydrolipoamide acetyltransferase component of pyruvate dehydrogenase complex</fullName>
        <ecNumber evidence="6">2.3.1.-</ecNumber>
    </recommendedName>
</protein>
<feature type="domain" description="Lipoyl-binding" evidence="8">
    <location>
        <begin position="2"/>
        <end position="77"/>
    </location>
</feature>
<keyword evidence="5 6" id="KW-0012">Acyltransferase</keyword>
<reference evidence="9 10" key="1">
    <citation type="submission" date="2018-11" db="EMBL/GenBank/DDBJ databases">
        <title>Sequencing the genomes of 1000 actinobacteria strains.</title>
        <authorList>
            <person name="Klenk H.-P."/>
        </authorList>
    </citation>
    <scope>NUCLEOTIDE SEQUENCE [LARGE SCALE GENOMIC DNA]</scope>
    <source>
        <strain evidence="9 10">DSM 15700</strain>
    </source>
</reference>
<feature type="compositionally biased region" description="Acidic residues" evidence="7">
    <location>
        <begin position="119"/>
        <end position="128"/>
    </location>
</feature>
<evidence type="ECO:0000256" key="5">
    <source>
        <dbReference type="ARBA" id="ARBA00023315"/>
    </source>
</evidence>
<comment type="similarity">
    <text evidence="2 6">Belongs to the 2-oxoacid dehydrogenase family.</text>
</comment>
<dbReference type="PROSITE" id="PS00189">
    <property type="entry name" value="LIPOYL"/>
    <property type="match status" value="1"/>
</dbReference>
<dbReference type="SUPFAM" id="SSF51230">
    <property type="entry name" value="Single hybrid motif"/>
    <property type="match status" value="1"/>
</dbReference>
<dbReference type="InterPro" id="IPR023213">
    <property type="entry name" value="CAT-like_dom_sf"/>
</dbReference>